<evidence type="ECO:0008006" key="3">
    <source>
        <dbReference type="Google" id="ProtNLM"/>
    </source>
</evidence>
<dbReference type="Proteomes" id="UP000252008">
    <property type="component" value="Unassembled WGS sequence"/>
</dbReference>
<organism evidence="1 2">
    <name type="scientific">Mycolicibacterium parafortuitum</name>
    <name type="common">Mycobacterium parafortuitum</name>
    <dbReference type="NCBI Taxonomy" id="39692"/>
    <lineage>
        <taxon>Bacteria</taxon>
        <taxon>Bacillati</taxon>
        <taxon>Actinomycetota</taxon>
        <taxon>Actinomycetes</taxon>
        <taxon>Mycobacteriales</taxon>
        <taxon>Mycobacteriaceae</taxon>
        <taxon>Mycolicibacterium</taxon>
    </lineage>
</organism>
<sequence>MRTREYAPGRPVDLYGDPIDRTVLLWHGTQTDARATVRTLAGLLADRGLSVVVPDWDSHSADNGRADLLASVDFARGWSRADAGLGLIGWSLGGVAAAGLTARAADIGLELAFTVCLAGAFMVRDPIFGLDVGDALAGAGRRPPFTLLHGSADDVVDPSVSRAFAARLQAHAWPVRLVELAADHGNIAGARYDSANDRYAPADNEATRSVTTEVADHIASAARTS</sequence>
<accession>A0A375YD07</accession>
<evidence type="ECO:0000313" key="1">
    <source>
        <dbReference type="EMBL" id="SRX79007.1"/>
    </source>
</evidence>
<gene>
    <name evidence="1" type="ORF">MPP7335_00740</name>
</gene>
<evidence type="ECO:0000313" key="2">
    <source>
        <dbReference type="Proteomes" id="UP000252008"/>
    </source>
</evidence>
<protein>
    <recommendedName>
        <fullName evidence="3">Esterase</fullName>
    </recommendedName>
</protein>
<name>A0A375YD07_MYCPF</name>
<dbReference type="InterPro" id="IPR029058">
    <property type="entry name" value="AB_hydrolase_fold"/>
</dbReference>
<dbReference type="SUPFAM" id="SSF53474">
    <property type="entry name" value="alpha/beta-Hydrolases"/>
    <property type="match status" value="1"/>
</dbReference>
<keyword evidence="2" id="KW-1185">Reference proteome</keyword>
<dbReference type="Gene3D" id="3.40.50.1820">
    <property type="entry name" value="alpha/beta hydrolase"/>
    <property type="match status" value="1"/>
</dbReference>
<dbReference type="EMBL" id="UEGS01000001">
    <property type="protein sequence ID" value="SRX79007.1"/>
    <property type="molecule type" value="Genomic_DNA"/>
</dbReference>
<dbReference type="STRING" id="39692.BST38_06675"/>
<reference evidence="1 2" key="1">
    <citation type="submission" date="2018-05" db="EMBL/GenBank/DDBJ databases">
        <authorList>
            <consortium name="IHU Genomes"/>
        </authorList>
    </citation>
    <scope>NUCLEOTIDE SEQUENCE [LARGE SCALE GENOMIC DNA]</scope>
    <source>
        <strain evidence="1 2">P7335</strain>
    </source>
</reference>
<dbReference type="RefSeq" id="WP_083142491.1">
    <property type="nucleotide sequence ID" value="NZ_MVID01000004.1"/>
</dbReference>
<dbReference type="AlphaFoldDB" id="A0A375YD07"/>
<proteinExistence type="predicted"/>